<keyword evidence="3" id="KW-1185">Reference proteome</keyword>
<proteinExistence type="predicted"/>
<name>T1GY16_MEGSC</name>
<feature type="compositionally biased region" description="Basic and acidic residues" evidence="1">
    <location>
        <begin position="58"/>
        <end position="70"/>
    </location>
</feature>
<dbReference type="Proteomes" id="UP000015102">
    <property type="component" value="Unassembled WGS sequence"/>
</dbReference>
<dbReference type="STRING" id="36166.T1GY16"/>
<evidence type="ECO:0000313" key="3">
    <source>
        <dbReference type="Proteomes" id="UP000015102"/>
    </source>
</evidence>
<reference evidence="2" key="2">
    <citation type="submission" date="2015-06" db="UniProtKB">
        <authorList>
            <consortium name="EnsemblMetazoa"/>
        </authorList>
    </citation>
    <scope>IDENTIFICATION</scope>
</reference>
<organism evidence="2 3">
    <name type="scientific">Megaselia scalaris</name>
    <name type="common">Humpbacked fly</name>
    <name type="synonym">Phora scalaris</name>
    <dbReference type="NCBI Taxonomy" id="36166"/>
    <lineage>
        <taxon>Eukaryota</taxon>
        <taxon>Metazoa</taxon>
        <taxon>Ecdysozoa</taxon>
        <taxon>Arthropoda</taxon>
        <taxon>Hexapoda</taxon>
        <taxon>Insecta</taxon>
        <taxon>Pterygota</taxon>
        <taxon>Neoptera</taxon>
        <taxon>Endopterygota</taxon>
        <taxon>Diptera</taxon>
        <taxon>Brachycera</taxon>
        <taxon>Muscomorpha</taxon>
        <taxon>Platypezoidea</taxon>
        <taxon>Phoridae</taxon>
        <taxon>Megaseliini</taxon>
        <taxon>Megaselia</taxon>
    </lineage>
</organism>
<protein>
    <submittedName>
        <fullName evidence="2">Uncharacterized protein</fullName>
    </submittedName>
</protein>
<evidence type="ECO:0000256" key="1">
    <source>
        <dbReference type="SAM" id="MobiDB-lite"/>
    </source>
</evidence>
<evidence type="ECO:0000313" key="2">
    <source>
        <dbReference type="EnsemblMetazoa" id="MESCA008736-PA"/>
    </source>
</evidence>
<feature type="region of interest" description="Disordered" evidence="1">
    <location>
        <begin position="1"/>
        <end position="70"/>
    </location>
</feature>
<accession>T1GY16</accession>
<dbReference type="HOGENOM" id="CLU_937775_0_0_1"/>
<feature type="compositionally biased region" description="Acidic residues" evidence="1">
    <location>
        <begin position="44"/>
        <end position="56"/>
    </location>
</feature>
<feature type="compositionally biased region" description="Polar residues" evidence="1">
    <location>
        <begin position="98"/>
        <end position="113"/>
    </location>
</feature>
<dbReference type="AlphaFoldDB" id="T1GY16"/>
<feature type="compositionally biased region" description="Low complexity" evidence="1">
    <location>
        <begin position="241"/>
        <end position="255"/>
    </location>
</feature>
<feature type="region of interest" description="Disordered" evidence="1">
    <location>
        <begin position="236"/>
        <end position="278"/>
    </location>
</feature>
<reference evidence="3" key="1">
    <citation type="submission" date="2013-02" db="EMBL/GenBank/DDBJ databases">
        <authorList>
            <person name="Hughes D."/>
        </authorList>
    </citation>
    <scope>NUCLEOTIDE SEQUENCE</scope>
    <source>
        <strain>Durham</strain>
        <strain evidence="3">NC isolate 2 -- Noor lab</strain>
    </source>
</reference>
<dbReference type="EMBL" id="CAQQ02023491">
    <property type="status" value="NOT_ANNOTATED_CDS"/>
    <property type="molecule type" value="Genomic_DNA"/>
</dbReference>
<feature type="compositionally biased region" description="Low complexity" evidence="1">
    <location>
        <begin position="123"/>
        <end position="146"/>
    </location>
</feature>
<dbReference type="EnsemblMetazoa" id="MESCA008736-RA">
    <property type="protein sequence ID" value="MESCA008736-PA"/>
    <property type="gene ID" value="MESCA008736"/>
</dbReference>
<feature type="region of interest" description="Disordered" evidence="1">
    <location>
        <begin position="86"/>
        <end position="146"/>
    </location>
</feature>
<sequence length="297" mass="34468">MECEDYQQPIDEDKFERLNRRKHEMHQRMGEVDRRKKVNKYKYEDEEDDIDEDYDDPPISRKDNSDYYLDKHRYSSQQKFDAFDFDAYNDSGIPSKPPTNTMRSSSSKFSYQEQGGFESDFNSSPPSQPTSQQPTAPSTAASTKSSFRFSNDFSSLEKDRGNFENSTGPKLRFDDKVIISKFENDQKFEDDFSKNSEFEQTKNINRSNSKFSKQEIKKSESVNIFAKKVDDPFEDDDFFNSSATPTTTPSQAAVTFSSSELGNGSRRRPSMNKSNVSMIQEEQHWEDILQSLMKICD</sequence>